<keyword evidence="1" id="KW-0732">Signal</keyword>
<sequence length="106" mass="11020">MRFACYVVMTAALVFASSCTTPGMDTNLASTSLRNSIFDECGWAAESSTLGGLLPKISSGRDGFHRITVEVCTAARSAGTAPGETATVSVEGKSVRGRFLLPGENP</sequence>
<accession>A0A849VU65</accession>
<dbReference type="PROSITE" id="PS51257">
    <property type="entry name" value="PROKAR_LIPOPROTEIN"/>
    <property type="match status" value="1"/>
</dbReference>
<dbReference type="AlphaFoldDB" id="A0A849VU65"/>
<evidence type="ECO:0000256" key="1">
    <source>
        <dbReference type="SAM" id="SignalP"/>
    </source>
</evidence>
<name>A0A849VU65_9HYPH</name>
<evidence type="ECO:0000313" key="3">
    <source>
        <dbReference type="Proteomes" id="UP000550508"/>
    </source>
</evidence>
<evidence type="ECO:0008006" key="4">
    <source>
        <dbReference type="Google" id="ProtNLM"/>
    </source>
</evidence>
<keyword evidence="3" id="KW-1185">Reference proteome</keyword>
<feature type="signal peptide" evidence="1">
    <location>
        <begin position="1"/>
        <end position="20"/>
    </location>
</feature>
<evidence type="ECO:0000313" key="2">
    <source>
        <dbReference type="EMBL" id="NTS33226.1"/>
    </source>
</evidence>
<comment type="caution">
    <text evidence="2">The sequence shown here is derived from an EMBL/GenBank/DDBJ whole genome shotgun (WGS) entry which is preliminary data.</text>
</comment>
<gene>
    <name evidence="2" type="ORF">HQ945_18400</name>
</gene>
<dbReference type="EMBL" id="JABUMX010000004">
    <property type="protein sequence ID" value="NTS33226.1"/>
    <property type="molecule type" value="Genomic_DNA"/>
</dbReference>
<reference evidence="2 3" key="1">
    <citation type="submission" date="2020-05" db="EMBL/GenBank/DDBJ databases">
        <authorList>
            <person name="Kim M.K."/>
        </authorList>
    </citation>
    <scope>NUCLEOTIDE SEQUENCE [LARGE SCALE GENOMIC DNA]</scope>
    <source>
        <strain evidence="2 3">BT25</strain>
    </source>
</reference>
<organism evidence="2 3">
    <name type="scientific">Phyllobacterium pellucidum</name>
    <dbReference type="NCBI Taxonomy" id="2740464"/>
    <lineage>
        <taxon>Bacteria</taxon>
        <taxon>Pseudomonadati</taxon>
        <taxon>Pseudomonadota</taxon>
        <taxon>Alphaproteobacteria</taxon>
        <taxon>Hyphomicrobiales</taxon>
        <taxon>Phyllobacteriaceae</taxon>
        <taxon>Phyllobacterium</taxon>
    </lineage>
</organism>
<dbReference type="RefSeq" id="WP_027232044.1">
    <property type="nucleotide sequence ID" value="NZ_JABUMX010000004.1"/>
</dbReference>
<feature type="chain" id="PRO_5032415955" description="Lipoprotein" evidence="1">
    <location>
        <begin position="21"/>
        <end position="106"/>
    </location>
</feature>
<protein>
    <recommendedName>
        <fullName evidence="4">Lipoprotein</fullName>
    </recommendedName>
</protein>
<proteinExistence type="predicted"/>
<dbReference type="Proteomes" id="UP000550508">
    <property type="component" value="Unassembled WGS sequence"/>
</dbReference>